<organism evidence="2 3">
    <name type="scientific">Symbiodinium microadriaticum</name>
    <name type="common">Dinoflagellate</name>
    <name type="synonym">Zooxanthella microadriatica</name>
    <dbReference type="NCBI Taxonomy" id="2951"/>
    <lineage>
        <taxon>Eukaryota</taxon>
        <taxon>Sar</taxon>
        <taxon>Alveolata</taxon>
        <taxon>Dinophyceae</taxon>
        <taxon>Suessiales</taxon>
        <taxon>Symbiodiniaceae</taxon>
        <taxon>Symbiodinium</taxon>
    </lineage>
</organism>
<evidence type="ECO:0000256" key="1">
    <source>
        <dbReference type="SAM" id="MobiDB-lite"/>
    </source>
</evidence>
<evidence type="ECO:0000313" key="2">
    <source>
        <dbReference type="EMBL" id="OLQ15286.1"/>
    </source>
</evidence>
<gene>
    <name evidence="2" type="ORF">AK812_SmicGene472</name>
</gene>
<feature type="compositionally biased region" description="Acidic residues" evidence="1">
    <location>
        <begin position="109"/>
        <end position="164"/>
    </location>
</feature>
<protein>
    <submittedName>
        <fullName evidence="2">Uncharacterized protein</fullName>
    </submittedName>
</protein>
<evidence type="ECO:0000313" key="3">
    <source>
        <dbReference type="Proteomes" id="UP000186817"/>
    </source>
</evidence>
<dbReference type="EMBL" id="LSRX01000005">
    <property type="protein sequence ID" value="OLQ15286.1"/>
    <property type="molecule type" value="Genomic_DNA"/>
</dbReference>
<comment type="caution">
    <text evidence="2">The sequence shown here is derived from an EMBL/GenBank/DDBJ whole genome shotgun (WGS) entry which is preliminary data.</text>
</comment>
<keyword evidence="3" id="KW-1185">Reference proteome</keyword>
<dbReference type="Proteomes" id="UP000186817">
    <property type="component" value="Unassembled WGS sequence"/>
</dbReference>
<sequence length="190" mass="22229">MSPHRPIETTMHLYEGAQIPRAESGELGPSHRADSGHLDLCTLEMLLVRMSWNPNTGRLSFGPCHLWMMFERLILEDLAKLQWTCRMLWSRKDDEEEEEEEHRDSNSREEEEEEEEEEDEDEDEEDDEDEQDEEEDNDEDDDDDDDDGDGADGNEEEEEEEEEVEGKNCLERGLRAVMFLTPPHALLKCL</sequence>
<proteinExistence type="predicted"/>
<reference evidence="2 3" key="1">
    <citation type="submission" date="2016-02" db="EMBL/GenBank/DDBJ databases">
        <title>Genome analysis of coral dinoflagellate symbionts highlights evolutionary adaptations to a symbiotic lifestyle.</title>
        <authorList>
            <person name="Aranda M."/>
            <person name="Li Y."/>
            <person name="Liew Y.J."/>
            <person name="Baumgarten S."/>
            <person name="Simakov O."/>
            <person name="Wilson M."/>
            <person name="Piel J."/>
            <person name="Ashoor H."/>
            <person name="Bougouffa S."/>
            <person name="Bajic V.B."/>
            <person name="Ryu T."/>
            <person name="Ravasi T."/>
            <person name="Bayer T."/>
            <person name="Micklem G."/>
            <person name="Kim H."/>
            <person name="Bhak J."/>
            <person name="Lajeunesse T.C."/>
            <person name="Voolstra C.R."/>
        </authorList>
    </citation>
    <scope>NUCLEOTIDE SEQUENCE [LARGE SCALE GENOMIC DNA]</scope>
    <source>
        <strain evidence="2 3">CCMP2467</strain>
    </source>
</reference>
<name>A0A1Q9F6I8_SYMMI</name>
<feature type="region of interest" description="Disordered" evidence="1">
    <location>
        <begin position="92"/>
        <end position="169"/>
    </location>
</feature>
<dbReference type="AlphaFoldDB" id="A0A1Q9F6I8"/>
<accession>A0A1Q9F6I8</accession>